<evidence type="ECO:0000313" key="3">
    <source>
        <dbReference type="EMBL" id="ASJ55319.1"/>
    </source>
</evidence>
<dbReference type="Gene3D" id="3.40.50.10320">
    <property type="entry name" value="LmbE-like"/>
    <property type="match status" value="1"/>
</dbReference>
<name>A0A220MKL8_9BACL</name>
<dbReference type="SUPFAM" id="SSF52317">
    <property type="entry name" value="Class I glutamine amidotransferase-like"/>
    <property type="match status" value="1"/>
</dbReference>
<dbReference type="InterPro" id="IPR003737">
    <property type="entry name" value="GlcNAc_PI_deacetylase-related"/>
</dbReference>
<dbReference type="Gene3D" id="3.40.50.880">
    <property type="match status" value="1"/>
</dbReference>
<dbReference type="InterPro" id="IPR024078">
    <property type="entry name" value="LmbE-like_dom_sf"/>
</dbReference>
<protein>
    <recommendedName>
        <fullName evidence="2">Alpha-galactosidase NEW3 domain-containing protein</fullName>
    </recommendedName>
</protein>
<dbReference type="Pfam" id="PF10633">
    <property type="entry name" value="NPCBM_assoc"/>
    <property type="match status" value="1"/>
</dbReference>
<dbReference type="InterPro" id="IPR029062">
    <property type="entry name" value="Class_I_gatase-like"/>
</dbReference>
<dbReference type="KEGG" id="bfm:BP422_18270"/>
<feature type="domain" description="Alpha-galactosidase NEW3" evidence="2">
    <location>
        <begin position="403"/>
        <end position="466"/>
    </location>
</feature>
<organism evidence="3 4">
    <name type="scientific">Brevibacillus formosus</name>
    <dbReference type="NCBI Taxonomy" id="54913"/>
    <lineage>
        <taxon>Bacteria</taxon>
        <taxon>Bacillati</taxon>
        <taxon>Bacillota</taxon>
        <taxon>Bacilli</taxon>
        <taxon>Bacillales</taxon>
        <taxon>Paenibacillaceae</taxon>
        <taxon>Brevibacillus</taxon>
    </lineage>
</organism>
<dbReference type="InterPro" id="IPR018905">
    <property type="entry name" value="A-galactase_NEW3"/>
</dbReference>
<dbReference type="EMBL" id="CP018145">
    <property type="protein sequence ID" value="ASJ55319.1"/>
    <property type="molecule type" value="Genomic_DNA"/>
</dbReference>
<evidence type="ECO:0000313" key="4">
    <source>
        <dbReference type="Proteomes" id="UP000197781"/>
    </source>
</evidence>
<evidence type="ECO:0000259" key="2">
    <source>
        <dbReference type="Pfam" id="PF10633"/>
    </source>
</evidence>
<dbReference type="AlphaFoldDB" id="A0A220MKL8"/>
<accession>A0A220MKL8</accession>
<evidence type="ECO:0000256" key="1">
    <source>
        <dbReference type="SAM" id="MobiDB-lite"/>
    </source>
</evidence>
<feature type="compositionally biased region" description="Basic and acidic residues" evidence="1">
    <location>
        <begin position="1"/>
        <end position="11"/>
    </location>
</feature>
<feature type="region of interest" description="Disordered" evidence="1">
    <location>
        <begin position="1"/>
        <end position="24"/>
    </location>
</feature>
<sequence length="845" mass="94587">MDVSESMDKKSPMVQPTKLPCPPIPASVRTMQGEHGLLDLWKAIKPLATIASAMNTGAHPDDEHSAMLAYLALGRGVYTTSVIATRGEGGQNEIGCEQGTALGIIRTRELEEASSLSNVTLGILSEELDDPIHDFGFSKCAEETFRKWGEEVVYERLIRKIRELRPDVVIACFENEPTTHGHHRAITLLTQRAFHEAADPQIFPEHRQAGLFPWQMKKLYLPIMDNDDYHVAVPVGEYDQIYGSSYVQLGERSRFMHKTQGMGVHYDEGPTYNYYRLDASVFPAPEKERDFFSGLPVSFADLAQSIAAKGGQEVAEVLHRMHDAATDVLNAYPRFAEVAQRVHRMKALLATAQQEVRKASLDEEAKIDLMYRLGLKEAQLNRASAEALSLVVKIKPETGEWVAGQTTTVTVTAYNGGSLEVEHVQLRMRVPTGWTAKPLTPTAFPRLAYNQTVCTVFEVSIPAQTELFHPYKPPVLDVEVLYFAFETASTIRVEPESRVAVLPPYAVTLTPSDVVRNTLHTDETIPVKVTLKQYRPGSSTAKVALVVPAGWTAEPAFVDVPFSFRSETKTIAFTVHTTPQVTNGKYQISATVAGTDGVTEIAQDVQVIEYPHVGRTYFIRPATLTVQAFDLAIPKNQRIGYVSSGFDNMDKYLRAVGVNCLNLDANEIQSGDLSRYDTIVLGIRAYGFRRELIESNQRLLHYVENGGNLVVQYHKPEDKWKPHLAPYPIFIGESLIDWRVTNEQSDVRMLAPDHPMFQVPNVITQADWDGWVQERSIYNPSRWGSEYTELIATSDPGEPEFRGIFLTAHYGKGTYTYSSLAWFREIPQLVPGAFRLFVNMISQKQ</sequence>
<gene>
    <name evidence="3" type="ORF">BP422_18270</name>
</gene>
<reference evidence="3 4" key="1">
    <citation type="submission" date="2016-11" db="EMBL/GenBank/DDBJ databases">
        <authorList>
            <person name="Jaros S."/>
            <person name="Januszkiewicz K."/>
            <person name="Wedrychowicz H."/>
        </authorList>
    </citation>
    <scope>NUCLEOTIDE SEQUENCE [LARGE SCALE GENOMIC DNA]</scope>
    <source>
        <strain evidence="3 4">NF2</strain>
    </source>
</reference>
<proteinExistence type="predicted"/>
<dbReference type="SUPFAM" id="SSF102588">
    <property type="entry name" value="LmbE-like"/>
    <property type="match status" value="1"/>
</dbReference>
<dbReference type="Pfam" id="PF02585">
    <property type="entry name" value="PIG-L"/>
    <property type="match status" value="1"/>
</dbReference>
<dbReference type="Proteomes" id="UP000197781">
    <property type="component" value="Chromosome"/>
</dbReference>